<comment type="similarity">
    <text evidence="1">Belongs to the transferase hexapeptide repeat family.</text>
</comment>
<accession>A0A7J4ZT15</accession>
<dbReference type="EMBL" id="VZQZ01000002">
    <property type="protein sequence ID" value="KAB0666503.1"/>
    <property type="molecule type" value="Genomic_DNA"/>
</dbReference>
<evidence type="ECO:0000256" key="2">
    <source>
        <dbReference type="PIRSR" id="PIRSR620019-1"/>
    </source>
</evidence>
<sequence>MDRVVVIGGGGHAKVLICVLKKSGYDIAGYTDRQNNGLILGAPYLGNDSILAEMIRKDAGCRAIIGIGKIDASDRRIRLQNELLALGYGFPPVVSPHAVVNEEVRLGAGTAVLDGVVVNSGSQIGRACILNTNSTVEHDCRIGDNVHIAPGVTLSGGVAVGDNCLIGTGANVIQGVGICPNCLIGAGSTVVKDITIPGTYVGNPAKRIR</sequence>
<keyword evidence="6" id="KW-1185">Reference proteome</keyword>
<evidence type="ECO:0000256" key="1">
    <source>
        <dbReference type="ARBA" id="ARBA00007274"/>
    </source>
</evidence>
<feature type="site" description="Increases basicity of active site His" evidence="2">
    <location>
        <position position="139"/>
    </location>
</feature>
<dbReference type="InterPro" id="IPR050179">
    <property type="entry name" value="Trans_hexapeptide_repeat"/>
</dbReference>
<dbReference type="PANTHER" id="PTHR43300">
    <property type="entry name" value="ACETYLTRANSFERASE"/>
    <property type="match status" value="1"/>
</dbReference>
<feature type="binding site" evidence="3">
    <location>
        <position position="147"/>
    </location>
    <ligand>
        <name>acetyl-CoA</name>
        <dbReference type="ChEBI" id="CHEBI:57288"/>
    </ligand>
</feature>
<gene>
    <name evidence="5" type="ORF">F6V25_03530</name>
</gene>
<dbReference type="AlphaFoldDB" id="A0A7J4ZT15"/>
<keyword evidence="5" id="KW-0808">Transferase</keyword>
<dbReference type="Proteomes" id="UP000420562">
    <property type="component" value="Unassembled WGS sequence"/>
</dbReference>
<dbReference type="PANTHER" id="PTHR43300:SF7">
    <property type="entry name" value="UDP-N-ACETYLBACILLOSAMINE N-ACETYLTRANSFERASE"/>
    <property type="match status" value="1"/>
</dbReference>
<dbReference type="InterPro" id="IPR011004">
    <property type="entry name" value="Trimer_LpxA-like_sf"/>
</dbReference>
<proteinExistence type="inferred from homology"/>
<comment type="caution">
    <text evidence="5">The sequence shown here is derived from an EMBL/GenBank/DDBJ whole genome shotgun (WGS) entry which is preliminary data.</text>
</comment>
<dbReference type="Gene3D" id="3.40.50.20">
    <property type="match status" value="1"/>
</dbReference>
<dbReference type="Pfam" id="PF00132">
    <property type="entry name" value="Hexapep"/>
    <property type="match status" value="1"/>
</dbReference>
<dbReference type="CDD" id="cd03360">
    <property type="entry name" value="LbH_AT_putative"/>
    <property type="match status" value="1"/>
</dbReference>
<name>A0A7J4ZT15_9BACT</name>
<protein>
    <submittedName>
        <fullName evidence="5">Acetyltransferase</fullName>
    </submittedName>
</protein>
<evidence type="ECO:0000259" key="4">
    <source>
        <dbReference type="Pfam" id="PF17836"/>
    </source>
</evidence>
<dbReference type="NCBIfam" id="TIGR03570">
    <property type="entry name" value="NeuD_NnaD"/>
    <property type="match status" value="1"/>
</dbReference>
<evidence type="ECO:0000256" key="3">
    <source>
        <dbReference type="PIRSR" id="PIRSR620019-2"/>
    </source>
</evidence>
<reference evidence="5 6" key="1">
    <citation type="submission" date="2019-09" db="EMBL/GenBank/DDBJ databases">
        <title>Geobacter sp. Red96, a novel strain isolated from paddy soil.</title>
        <authorList>
            <person name="Xu Z."/>
            <person name="Masuda Y."/>
            <person name="Itoh H."/>
            <person name="Senoo K."/>
        </authorList>
    </citation>
    <scope>NUCLEOTIDE SEQUENCE [LARGE SCALE GENOMIC DNA]</scope>
    <source>
        <strain evidence="5 6">Red96</strain>
    </source>
</reference>
<dbReference type="SUPFAM" id="SSF51161">
    <property type="entry name" value="Trimeric LpxA-like enzymes"/>
    <property type="match status" value="1"/>
</dbReference>
<dbReference type="RefSeq" id="WP_151127263.1">
    <property type="nucleotide sequence ID" value="NZ_VZQZ01000002.1"/>
</dbReference>
<dbReference type="InterPro" id="IPR020019">
    <property type="entry name" value="AcTrfase_PglD-like"/>
</dbReference>
<dbReference type="InterPro" id="IPR001451">
    <property type="entry name" value="Hexapep"/>
</dbReference>
<dbReference type="GO" id="GO:0016740">
    <property type="term" value="F:transferase activity"/>
    <property type="evidence" value="ECO:0007669"/>
    <property type="project" value="UniProtKB-KW"/>
</dbReference>
<organism evidence="5 6">
    <name type="scientific">Oryzomonas japonica</name>
    <dbReference type="NCBI Taxonomy" id="2603858"/>
    <lineage>
        <taxon>Bacteria</taxon>
        <taxon>Pseudomonadati</taxon>
        <taxon>Thermodesulfobacteriota</taxon>
        <taxon>Desulfuromonadia</taxon>
        <taxon>Geobacterales</taxon>
        <taxon>Geobacteraceae</taxon>
        <taxon>Oryzomonas</taxon>
    </lineage>
</organism>
<evidence type="ECO:0000313" key="5">
    <source>
        <dbReference type="EMBL" id="KAB0666503.1"/>
    </source>
</evidence>
<dbReference type="Pfam" id="PF17836">
    <property type="entry name" value="PglD_N"/>
    <property type="match status" value="1"/>
</dbReference>
<evidence type="ECO:0000313" key="6">
    <source>
        <dbReference type="Proteomes" id="UP000420562"/>
    </source>
</evidence>
<dbReference type="Gene3D" id="2.160.10.10">
    <property type="entry name" value="Hexapeptide repeat proteins"/>
    <property type="match status" value="1"/>
</dbReference>
<dbReference type="InterPro" id="IPR041561">
    <property type="entry name" value="PglD_N"/>
</dbReference>
<feature type="active site" description="Proton acceptor" evidence="2">
    <location>
        <position position="138"/>
    </location>
</feature>
<feature type="domain" description="PglD N-terminal" evidence="4">
    <location>
        <begin position="3"/>
        <end position="69"/>
    </location>
</feature>